<keyword evidence="6" id="KW-0206">Cytoskeleton</keyword>
<dbReference type="Proteomes" id="UP000261500">
    <property type="component" value="Unplaced"/>
</dbReference>
<evidence type="ECO:0000313" key="11">
    <source>
        <dbReference type="Proteomes" id="UP000261500"/>
    </source>
</evidence>
<dbReference type="SUPFAM" id="SSF57997">
    <property type="entry name" value="Tropomyosin"/>
    <property type="match status" value="1"/>
</dbReference>
<dbReference type="Ensembl" id="ENSPLAT00000020804.1">
    <property type="protein sequence ID" value="ENSPLAP00000012961.1"/>
    <property type="gene ID" value="ENSPLAG00000016383.1"/>
</dbReference>
<dbReference type="Gene3D" id="1.10.287.1490">
    <property type="match status" value="1"/>
</dbReference>
<accession>A0A3B3UJQ2</accession>
<dbReference type="GO" id="GO:0035869">
    <property type="term" value="C:ciliary transition zone"/>
    <property type="evidence" value="ECO:0007669"/>
    <property type="project" value="TreeGrafter"/>
</dbReference>
<dbReference type="GO" id="GO:1905515">
    <property type="term" value="P:non-motile cilium assembly"/>
    <property type="evidence" value="ECO:0007669"/>
    <property type="project" value="TreeGrafter"/>
</dbReference>
<feature type="compositionally biased region" description="Polar residues" evidence="9">
    <location>
        <begin position="609"/>
        <end position="622"/>
    </location>
</feature>
<keyword evidence="7" id="KW-0966">Cell projection</keyword>
<proteinExistence type="predicted"/>
<evidence type="ECO:0000256" key="6">
    <source>
        <dbReference type="ARBA" id="ARBA00023212"/>
    </source>
</evidence>
<keyword evidence="11" id="KW-1185">Reference proteome</keyword>
<feature type="coiled-coil region" evidence="8">
    <location>
        <begin position="375"/>
        <end position="439"/>
    </location>
</feature>
<sequence length="644" mass="75290">MEAIFEWDRVLSLDPAALRNLKKDKVDMIVDMFISTKEWDIEGKAPNKIIHIFKVFQALLRIKNYEVCETQSLLENIGEEQVKTEVKLLAKVEMLEQRLQRYSAAERSQHVADLETDELKEQLESEQAELIKSIGKIDREKSKRKQLARELQEADTKISMLKQEVRQYEQTISETEEEVKKLQREIKRLRAANLDLKDSFRIYGDDLNAKSGRLLKSNKKELEECSDKLQETESKNKELQNDKVRLINLLQESEMERERIILKLNYVKGQILETDQTLDWLRTEKDAAEDKFRNLKKDIYSMTEKFDEIAADASERVQECKKMLHEKEHVIFEQQRIIFELKHDLQLAKIDLTDSSVGVLHQAIEDRDKTIDVLCEKLEHYTKRIEKNVQAFEQQETKGKKGKVICFLESQLKDAEQRANNAEQALYQAKVMIKEKNKEVWKVSDILRNYTAGTYGLNSAFKDLERWKHKMKVKASDMEPLTTAFNHLEMRVKDLMEENLDVKNMQKEGHAKEFYIPKGHRRLKPKEEDDKTEQPTRDLGARHKTKHLEKHNPAESGLEKDGQWQSIRDSVQETLTLESKRRIRQMNEQAHPPTPVLPPSTTSLSTKSGDATATFASPSYFSESRRQVKRQLNHRVQMVSAPES</sequence>
<evidence type="ECO:0000256" key="4">
    <source>
        <dbReference type="ARBA" id="ARBA00022794"/>
    </source>
</evidence>
<feature type="compositionally biased region" description="Basic and acidic residues" evidence="9">
    <location>
        <begin position="550"/>
        <end position="562"/>
    </location>
</feature>
<feature type="region of interest" description="Disordered" evidence="9">
    <location>
        <begin position="512"/>
        <end position="566"/>
    </location>
</feature>
<dbReference type="InterPro" id="IPR026201">
    <property type="entry name" value="Cep290"/>
</dbReference>
<dbReference type="GO" id="GO:0034451">
    <property type="term" value="C:centriolar satellite"/>
    <property type="evidence" value="ECO:0007669"/>
    <property type="project" value="TreeGrafter"/>
</dbReference>
<evidence type="ECO:0000256" key="8">
    <source>
        <dbReference type="SAM" id="Coils"/>
    </source>
</evidence>
<dbReference type="GO" id="GO:1905349">
    <property type="term" value="P:ciliary transition zone assembly"/>
    <property type="evidence" value="ECO:0007669"/>
    <property type="project" value="TreeGrafter"/>
</dbReference>
<dbReference type="GO" id="GO:0097711">
    <property type="term" value="P:ciliary basal body-plasma membrane docking"/>
    <property type="evidence" value="ECO:0007669"/>
    <property type="project" value="TreeGrafter"/>
</dbReference>
<feature type="compositionally biased region" description="Basic and acidic residues" evidence="9">
    <location>
        <begin position="525"/>
        <end position="541"/>
    </location>
</feature>
<reference evidence="10" key="1">
    <citation type="submission" date="2025-08" db="UniProtKB">
        <authorList>
            <consortium name="Ensembl"/>
        </authorList>
    </citation>
    <scope>IDENTIFICATION</scope>
</reference>
<evidence type="ECO:0000256" key="2">
    <source>
        <dbReference type="ARBA" id="ARBA00004300"/>
    </source>
</evidence>
<evidence type="ECO:0000256" key="7">
    <source>
        <dbReference type="ARBA" id="ARBA00023273"/>
    </source>
</evidence>
<evidence type="ECO:0000313" key="10">
    <source>
        <dbReference type="Ensembl" id="ENSPLAP00000012961.1"/>
    </source>
</evidence>
<dbReference type="PANTHER" id="PTHR18879:SF20">
    <property type="entry name" value="CENTROSOMAL PROTEIN OF 290 KDA"/>
    <property type="match status" value="1"/>
</dbReference>
<evidence type="ECO:0000256" key="5">
    <source>
        <dbReference type="ARBA" id="ARBA00023054"/>
    </source>
</evidence>
<protein>
    <submittedName>
        <fullName evidence="10">Centrosomal protein of 290 kDa-like</fullName>
    </submittedName>
</protein>
<feature type="compositionally biased region" description="Low complexity" evidence="9">
    <location>
        <begin position="599"/>
        <end position="608"/>
    </location>
</feature>
<name>A0A3B3UJQ2_9TELE</name>
<comment type="subcellular location">
    <subcellularLocation>
        <location evidence="1">Cytoplasm</location>
        <location evidence="1">Cytoskeleton</location>
        <location evidence="1">Cilium basal body</location>
    </subcellularLocation>
    <subcellularLocation>
        <location evidence="2">Cytoplasm</location>
        <location evidence="2">Cytoskeleton</location>
        <location evidence="2">Microtubule organizing center</location>
        <location evidence="2">Centrosome</location>
    </subcellularLocation>
</comment>
<organism evidence="10 11">
    <name type="scientific">Poecilia latipinna</name>
    <name type="common">sailfin molly</name>
    <dbReference type="NCBI Taxonomy" id="48699"/>
    <lineage>
        <taxon>Eukaryota</taxon>
        <taxon>Metazoa</taxon>
        <taxon>Chordata</taxon>
        <taxon>Craniata</taxon>
        <taxon>Vertebrata</taxon>
        <taxon>Euteleostomi</taxon>
        <taxon>Actinopterygii</taxon>
        <taxon>Neopterygii</taxon>
        <taxon>Teleostei</taxon>
        <taxon>Neoteleostei</taxon>
        <taxon>Acanthomorphata</taxon>
        <taxon>Ovalentaria</taxon>
        <taxon>Atherinomorphae</taxon>
        <taxon>Cyprinodontiformes</taxon>
        <taxon>Poeciliidae</taxon>
        <taxon>Poeciliinae</taxon>
        <taxon>Poecilia</taxon>
    </lineage>
</organism>
<keyword evidence="5 8" id="KW-0175">Coiled coil</keyword>
<feature type="coiled-coil region" evidence="8">
    <location>
        <begin position="85"/>
        <end position="305"/>
    </location>
</feature>
<evidence type="ECO:0000256" key="1">
    <source>
        <dbReference type="ARBA" id="ARBA00004120"/>
    </source>
</evidence>
<dbReference type="PANTHER" id="PTHR18879">
    <property type="entry name" value="CENTROSOMAL PROTEIN OF 290 KDA"/>
    <property type="match status" value="1"/>
</dbReference>
<evidence type="ECO:0000256" key="3">
    <source>
        <dbReference type="ARBA" id="ARBA00022490"/>
    </source>
</evidence>
<dbReference type="GeneTree" id="ENSGT00730000111039"/>
<reference evidence="10" key="2">
    <citation type="submission" date="2025-09" db="UniProtKB">
        <authorList>
            <consortium name="Ensembl"/>
        </authorList>
    </citation>
    <scope>IDENTIFICATION</scope>
</reference>
<evidence type="ECO:0000256" key="9">
    <source>
        <dbReference type="SAM" id="MobiDB-lite"/>
    </source>
</evidence>
<keyword evidence="4" id="KW-0970">Cilium biogenesis/degradation</keyword>
<keyword evidence="3" id="KW-0963">Cytoplasm</keyword>
<dbReference type="AlphaFoldDB" id="A0A3B3UJQ2"/>
<dbReference type="STRING" id="48699.ENSPLAP00000012961"/>
<feature type="region of interest" description="Disordered" evidence="9">
    <location>
        <begin position="587"/>
        <end position="644"/>
    </location>
</feature>